<dbReference type="Pfam" id="PF07679">
    <property type="entry name" value="I-set"/>
    <property type="match status" value="1"/>
</dbReference>
<evidence type="ECO:0000256" key="3">
    <source>
        <dbReference type="SAM" id="MobiDB-lite"/>
    </source>
</evidence>
<dbReference type="SMART" id="SM00409">
    <property type="entry name" value="IG"/>
    <property type="match status" value="3"/>
</dbReference>
<organism evidence="6 8">
    <name type="scientific">Cephus cinctus</name>
    <name type="common">Wheat stem sawfly</name>
    <dbReference type="NCBI Taxonomy" id="211228"/>
    <lineage>
        <taxon>Eukaryota</taxon>
        <taxon>Metazoa</taxon>
        <taxon>Ecdysozoa</taxon>
        <taxon>Arthropoda</taxon>
        <taxon>Hexapoda</taxon>
        <taxon>Insecta</taxon>
        <taxon>Pterygota</taxon>
        <taxon>Neoptera</taxon>
        <taxon>Endopterygota</taxon>
        <taxon>Hymenoptera</taxon>
        <taxon>Cephoidea</taxon>
        <taxon>Cephidae</taxon>
        <taxon>Cephus</taxon>
    </lineage>
</organism>
<dbReference type="GO" id="GO:0050808">
    <property type="term" value="P:synapse organization"/>
    <property type="evidence" value="ECO:0007669"/>
    <property type="project" value="TreeGrafter"/>
</dbReference>
<dbReference type="InterPro" id="IPR003961">
    <property type="entry name" value="FN3_dom"/>
</dbReference>
<feature type="domain" description="Ig-like" evidence="5">
    <location>
        <begin position="244"/>
        <end position="332"/>
    </location>
</feature>
<feature type="chain" id="PRO_5044708683" evidence="4">
    <location>
        <begin position="20"/>
        <end position="470"/>
    </location>
</feature>
<feature type="domain" description="Ig-like" evidence="5">
    <location>
        <begin position="59"/>
        <end position="159"/>
    </location>
</feature>
<dbReference type="CDD" id="cd00096">
    <property type="entry name" value="Ig"/>
    <property type="match status" value="2"/>
</dbReference>
<feature type="domain" description="Ig-like" evidence="5">
    <location>
        <begin position="169"/>
        <end position="233"/>
    </location>
</feature>
<evidence type="ECO:0000313" key="7">
    <source>
        <dbReference type="RefSeq" id="XP_015603687.1"/>
    </source>
</evidence>
<feature type="compositionally biased region" description="Acidic residues" evidence="3">
    <location>
        <begin position="27"/>
        <end position="43"/>
    </location>
</feature>
<reference evidence="7 8" key="1">
    <citation type="submission" date="2025-04" db="UniProtKB">
        <authorList>
            <consortium name="RefSeq"/>
        </authorList>
    </citation>
    <scope>IDENTIFICATION</scope>
</reference>
<sequence>MERIMRISTLLLILFVVQGWSRPNTDSENDYPEDEDISEDDYGPLEPNTEDSQYSAEPPKILSQPMTITVVLGDTIVLPCVMKGADAVDVSWTRNSELLYINDNSFSTEQSRIIKGDDTLVIHNATASDASENYVCKLSTIPVTEIVHRVFVVPEITLTPSKHTVAKYGEDVELGCKFNRYPNMDIKWSYKGERLPIGDESVHGNIIKIHKVTRHHAGRYQCLINDHTKTPLHDFIELVVNYPPEVQVEQEAVHTGMGKDSQLTCIVHAHPHANVTWFKNKKHIDPKDRIFMKNNGSKHTLVLKRTTNDDFATYTCQASNALGTTSRNVTLTGVPTKARFSGGEVANDTTLILKWQLQSFSPITEYKLQYRRKGESSWIDETPRVIDGKGAGETLYTVEHPLKELESGVYEAILIAKNDYGWSAKEPVTFSGEYESVEKPDYATGSASSRLVLGFTLLLVVTSYISLTNL</sequence>
<dbReference type="Proteomes" id="UP000694920">
    <property type="component" value="Unplaced"/>
</dbReference>
<evidence type="ECO:0000259" key="5">
    <source>
        <dbReference type="PROSITE" id="PS50835"/>
    </source>
</evidence>
<keyword evidence="4" id="KW-0732">Signal</keyword>
<dbReference type="CDD" id="cd00063">
    <property type="entry name" value="FN3"/>
    <property type="match status" value="1"/>
</dbReference>
<dbReference type="GO" id="GO:0030424">
    <property type="term" value="C:axon"/>
    <property type="evidence" value="ECO:0007669"/>
    <property type="project" value="TreeGrafter"/>
</dbReference>
<dbReference type="SUPFAM" id="SSF48726">
    <property type="entry name" value="Immunoglobulin"/>
    <property type="match status" value="3"/>
</dbReference>
<dbReference type="InterPro" id="IPR013783">
    <property type="entry name" value="Ig-like_fold"/>
</dbReference>
<dbReference type="InterPro" id="IPR007110">
    <property type="entry name" value="Ig-like_dom"/>
</dbReference>
<dbReference type="RefSeq" id="XP_015603687.1">
    <property type="nucleotide sequence ID" value="XM_015748201.2"/>
</dbReference>
<evidence type="ECO:0000256" key="4">
    <source>
        <dbReference type="SAM" id="SignalP"/>
    </source>
</evidence>
<protein>
    <submittedName>
        <fullName evidence="7 8">Opioid-binding protein/cell adhesion molecule homolog isoform X1</fullName>
    </submittedName>
</protein>
<dbReference type="RefSeq" id="XP_015603688.1">
    <property type="nucleotide sequence ID" value="XM_015748202.2"/>
</dbReference>
<dbReference type="AlphaFoldDB" id="A0AAJ7C825"/>
<evidence type="ECO:0000256" key="2">
    <source>
        <dbReference type="ARBA" id="ARBA00023319"/>
    </source>
</evidence>
<keyword evidence="1" id="KW-0677">Repeat</keyword>
<gene>
    <name evidence="7 8" type="primary">LOC107271787</name>
</gene>
<dbReference type="InterPro" id="IPR036179">
    <property type="entry name" value="Ig-like_dom_sf"/>
</dbReference>
<accession>A0AAJ7C825</accession>
<evidence type="ECO:0000313" key="6">
    <source>
        <dbReference type="Proteomes" id="UP000694920"/>
    </source>
</evidence>
<dbReference type="InterPro" id="IPR036116">
    <property type="entry name" value="FN3_sf"/>
</dbReference>
<dbReference type="Gene3D" id="2.60.40.10">
    <property type="entry name" value="Immunoglobulins"/>
    <property type="match status" value="4"/>
</dbReference>
<dbReference type="GO" id="GO:0043025">
    <property type="term" value="C:neuronal cell body"/>
    <property type="evidence" value="ECO:0007669"/>
    <property type="project" value="TreeGrafter"/>
</dbReference>
<feature type="signal peptide" evidence="4">
    <location>
        <begin position="1"/>
        <end position="19"/>
    </location>
</feature>
<dbReference type="GO" id="GO:0008046">
    <property type="term" value="F:axon guidance receptor activity"/>
    <property type="evidence" value="ECO:0007669"/>
    <property type="project" value="TreeGrafter"/>
</dbReference>
<proteinExistence type="predicted"/>
<dbReference type="InterPro" id="IPR013098">
    <property type="entry name" value="Ig_I-set"/>
</dbReference>
<dbReference type="InterPro" id="IPR003598">
    <property type="entry name" value="Ig_sub2"/>
</dbReference>
<dbReference type="SMART" id="SM00408">
    <property type="entry name" value="IGc2"/>
    <property type="match status" value="3"/>
</dbReference>
<dbReference type="InterPro" id="IPR050958">
    <property type="entry name" value="Cell_Adh-Cytoskel_Orgn"/>
</dbReference>
<dbReference type="GO" id="GO:0007156">
    <property type="term" value="P:homophilic cell adhesion via plasma membrane adhesion molecules"/>
    <property type="evidence" value="ECO:0007669"/>
    <property type="project" value="TreeGrafter"/>
</dbReference>
<dbReference type="InterPro" id="IPR003599">
    <property type="entry name" value="Ig_sub"/>
</dbReference>
<feature type="region of interest" description="Disordered" evidence="3">
    <location>
        <begin position="24"/>
        <end position="59"/>
    </location>
</feature>
<dbReference type="Pfam" id="PF13927">
    <property type="entry name" value="Ig_3"/>
    <property type="match status" value="2"/>
</dbReference>
<dbReference type="PANTHER" id="PTHR45080:SF33">
    <property type="entry name" value="IG-LIKE DOMAIN-CONTAINING PROTEIN"/>
    <property type="match status" value="1"/>
</dbReference>
<dbReference type="FunFam" id="2.60.40.10:FF:000107">
    <property type="entry name" value="Myosin, light chain kinase a"/>
    <property type="match status" value="1"/>
</dbReference>
<dbReference type="KEGG" id="ccin:107271787"/>
<dbReference type="PANTHER" id="PTHR45080">
    <property type="entry name" value="CONTACTIN 5"/>
    <property type="match status" value="1"/>
</dbReference>
<keyword evidence="6" id="KW-1185">Reference proteome</keyword>
<name>A0AAJ7C825_CEPCN</name>
<dbReference type="PROSITE" id="PS50835">
    <property type="entry name" value="IG_LIKE"/>
    <property type="match status" value="3"/>
</dbReference>
<evidence type="ECO:0000313" key="8">
    <source>
        <dbReference type="RefSeq" id="XP_015603688.1"/>
    </source>
</evidence>
<evidence type="ECO:0000256" key="1">
    <source>
        <dbReference type="ARBA" id="ARBA00022737"/>
    </source>
</evidence>
<dbReference type="SUPFAM" id="SSF49265">
    <property type="entry name" value="Fibronectin type III"/>
    <property type="match status" value="1"/>
</dbReference>
<keyword evidence="2" id="KW-0393">Immunoglobulin domain</keyword>
<dbReference type="GO" id="GO:0005886">
    <property type="term" value="C:plasma membrane"/>
    <property type="evidence" value="ECO:0007669"/>
    <property type="project" value="TreeGrafter"/>
</dbReference>
<dbReference type="GeneID" id="107271787"/>